<dbReference type="Proteomes" id="UP000028761">
    <property type="component" value="Chromosome 20"/>
</dbReference>
<dbReference type="OMA" id="CPCDHLK"/>
<sequence>MKVLISSFLLLLPLMLMSMVSSSLNPGVARGHRDQGQASRKWLQEGGQECECKDWFLRAPRRKVMTVSGLPKKQCPCDHFKGNVKKTRHQRHHRKPNKHSRACQQFLKQCQLRSFVLPL</sequence>
<dbReference type="GO" id="GO:0048247">
    <property type="term" value="P:lymphocyte chemotaxis"/>
    <property type="evidence" value="ECO:0007669"/>
    <property type="project" value="Ensembl"/>
</dbReference>
<organism evidence="2 3">
    <name type="scientific">Papio anubis</name>
    <name type="common">Olive baboon</name>
    <dbReference type="NCBI Taxonomy" id="9555"/>
    <lineage>
        <taxon>Eukaryota</taxon>
        <taxon>Metazoa</taxon>
        <taxon>Chordata</taxon>
        <taxon>Craniata</taxon>
        <taxon>Vertebrata</taxon>
        <taxon>Euteleostomi</taxon>
        <taxon>Mammalia</taxon>
        <taxon>Eutheria</taxon>
        <taxon>Euarchontoglires</taxon>
        <taxon>Primates</taxon>
        <taxon>Haplorrhini</taxon>
        <taxon>Catarrhini</taxon>
        <taxon>Cercopithecidae</taxon>
        <taxon>Cercopithecinae</taxon>
        <taxon>Papio</taxon>
    </lineage>
</organism>
<dbReference type="HOGENOM" id="CLU_166962_0_0_1"/>
<dbReference type="PANTHER" id="PTHR37351:SF1">
    <property type="entry name" value="C-X-C MOTIF CHEMOKINE 17"/>
    <property type="match status" value="1"/>
</dbReference>
<dbReference type="GO" id="GO:0010759">
    <property type="term" value="P:positive regulation of macrophage chemotaxis"/>
    <property type="evidence" value="ECO:0007669"/>
    <property type="project" value="Ensembl"/>
</dbReference>
<keyword evidence="3" id="KW-1185">Reference proteome</keyword>
<dbReference type="RefSeq" id="XP_003915677.1">
    <property type="nucleotide sequence ID" value="XM_003915628.5"/>
</dbReference>
<dbReference type="GO" id="GO:0070374">
    <property type="term" value="P:positive regulation of ERK1 and ERK2 cascade"/>
    <property type="evidence" value="ECO:0007669"/>
    <property type="project" value="Ensembl"/>
</dbReference>
<dbReference type="GO" id="GO:0070098">
    <property type="term" value="P:chemokine-mediated signaling pathway"/>
    <property type="evidence" value="ECO:0007669"/>
    <property type="project" value="Ensembl"/>
</dbReference>
<dbReference type="Bgee" id="ENSPANG00000011863">
    <property type="expression patterns" value="Expressed in pyloric antrum and 26 other cell types or tissues"/>
</dbReference>
<proteinExistence type="predicted"/>
<dbReference type="AlphaFoldDB" id="A0A0A0MWN4"/>
<evidence type="ECO:0000313" key="2">
    <source>
        <dbReference type="Ensembl" id="ENSPANP00000009951.1"/>
    </source>
</evidence>
<dbReference type="GO" id="GO:0005615">
    <property type="term" value="C:extracellular space"/>
    <property type="evidence" value="ECO:0007669"/>
    <property type="project" value="Ensembl"/>
</dbReference>
<dbReference type="GO" id="GO:0090026">
    <property type="term" value="P:positive regulation of monocyte chemotaxis"/>
    <property type="evidence" value="ECO:0007669"/>
    <property type="project" value="Ensembl"/>
</dbReference>
<gene>
    <name evidence="2" type="primary">CXCL17</name>
</gene>
<dbReference type="eggNOG" id="ENOG502TDC2">
    <property type="taxonomic scope" value="Eukaryota"/>
</dbReference>
<dbReference type="GO" id="GO:0008009">
    <property type="term" value="F:chemokine activity"/>
    <property type="evidence" value="ECO:0007669"/>
    <property type="project" value="Ensembl"/>
</dbReference>
<reference evidence="2 3" key="1">
    <citation type="submission" date="2012-03" db="EMBL/GenBank/DDBJ databases">
        <title>Whole Genome Assembly of Papio anubis.</title>
        <authorList>
            <person name="Liu Y.L."/>
            <person name="Abraham K.A."/>
            <person name="Akbar H.A."/>
            <person name="Ali S.A."/>
            <person name="Anosike U.A."/>
            <person name="Aqrawi P.A."/>
            <person name="Arias F.A."/>
            <person name="Attaway T.A."/>
            <person name="Awwad R.A."/>
            <person name="Babu C.B."/>
            <person name="Bandaranaike D.B."/>
            <person name="Battles P.B."/>
            <person name="Bell A.B."/>
            <person name="Beltran B.B."/>
            <person name="Berhane-Mersha D.B."/>
            <person name="Bess C.B."/>
            <person name="Bickham C.B."/>
            <person name="Bolden T.B."/>
            <person name="Carter K.C."/>
            <person name="Chau D.C."/>
            <person name="Chavez A.C."/>
            <person name="Clerc-Blankenburg K.C."/>
            <person name="Coyle M.C."/>
            <person name="Dao M.D."/>
            <person name="Davila M.L.D."/>
            <person name="Davy-Carroll L.D."/>
            <person name="Denson S.D."/>
            <person name="Dinh H.D."/>
            <person name="Fernandez S.F."/>
            <person name="Fernando P.F."/>
            <person name="Forbes L.F."/>
            <person name="Francis C.F."/>
            <person name="Francisco L.F."/>
            <person name="Fu Q.F."/>
            <person name="Garcia-Iii R.G."/>
            <person name="Garrett T.G."/>
            <person name="Gross S.G."/>
            <person name="Gubbala S.G."/>
            <person name="Hirani K.H."/>
            <person name="Hogues M.H."/>
            <person name="Hollins B.H."/>
            <person name="Jackson L.J."/>
            <person name="Javaid M.J."/>
            <person name="Jhangiani S.J."/>
            <person name="Johnson A.J."/>
            <person name="Johnson B.J."/>
            <person name="Jones J.J."/>
            <person name="Joshi V.J."/>
            <person name="Kalu J.K."/>
            <person name="Khan N.K."/>
            <person name="Korchina V.K."/>
            <person name="Kovar C.K."/>
            <person name="Lago L.L."/>
            <person name="Lara F.L."/>
            <person name="Le T.-K.L."/>
            <person name="Lee S.L."/>
            <person name="Legall-Iii F.L."/>
            <person name="Lemon S.L."/>
            <person name="Liu J.L."/>
            <person name="Liu Y.-S.L."/>
            <person name="Liyanage D.L."/>
            <person name="Lopez J.L."/>
            <person name="Lorensuhewa L.L."/>
            <person name="Mata R.M."/>
            <person name="Mathew T.M."/>
            <person name="Mercado C.M."/>
            <person name="Mercado I.M."/>
            <person name="Morales K.M."/>
            <person name="Morgan M.M."/>
            <person name="Munidasa M.M."/>
            <person name="Ngo D.N."/>
            <person name="Nguyen L.N."/>
            <person name="Nguyen T.N."/>
            <person name="Nguyen N.N."/>
            <person name="Obregon M.O."/>
            <person name="Okwuonu G.O."/>
            <person name="Ongeri F.O."/>
            <person name="Onwere C.O."/>
            <person name="Osifeso I.O."/>
            <person name="Parra A.P."/>
            <person name="Patil S.P."/>
            <person name="Perez A.P."/>
            <person name="Perez Y.P."/>
            <person name="Pham C.P."/>
            <person name="Pu L.-L.P."/>
            <person name="Puazo M.P."/>
            <person name="Quiroz J.Q."/>
            <person name="Rouhana J.R."/>
            <person name="Ruiz M.R."/>
            <person name="Ruiz S.-J.R."/>
            <person name="Saada N.S."/>
            <person name="Santibanez J.S."/>
            <person name="Scheel M.S."/>
            <person name="Schneider B.S."/>
            <person name="Simmons D.S."/>
            <person name="Sisson I.S."/>
            <person name="Tang L.-Y.T."/>
            <person name="Thornton R.T."/>
            <person name="Tisius J.T."/>
            <person name="Toledanes G.T."/>
            <person name="Trejos Z.T."/>
            <person name="Usmani K.U."/>
            <person name="Varghese R.V."/>
            <person name="Vattathil S.V."/>
            <person name="Vee V.V."/>
            <person name="Walker D.W."/>
            <person name="Weissenberger G.W."/>
            <person name="White C.W."/>
            <person name="Williams A.W."/>
            <person name="Woodworth J.W."/>
            <person name="Wright R.W."/>
            <person name="Zhu Y.Z."/>
            <person name="Han Y.H."/>
            <person name="Newsham I.N."/>
            <person name="Nazareth L.N."/>
            <person name="Worley K.W."/>
            <person name="Muzny D.M."/>
            <person name="Rogers J.R."/>
            <person name="Gibbs R.G."/>
        </authorList>
    </citation>
    <scope>NUCLEOTIDE SEQUENCE [LARGE SCALE GENOMIC DNA]</scope>
</reference>
<reference evidence="2" key="3">
    <citation type="submission" date="2025-09" db="UniProtKB">
        <authorList>
            <consortium name="Ensembl"/>
        </authorList>
    </citation>
    <scope>IDENTIFICATION</scope>
</reference>
<dbReference type="CTD" id="284340"/>
<dbReference type="PANTHER" id="PTHR37351">
    <property type="entry name" value="C-X-C MOTIF CHEMOKINE 17"/>
    <property type="match status" value="1"/>
</dbReference>
<dbReference type="GO" id="GO:0010575">
    <property type="term" value="P:positive regulation of vascular endothelial growth factor production"/>
    <property type="evidence" value="ECO:0007669"/>
    <property type="project" value="Ensembl"/>
</dbReference>
<dbReference type="GO" id="GO:0050728">
    <property type="term" value="P:negative regulation of inflammatory response"/>
    <property type="evidence" value="ECO:0007669"/>
    <property type="project" value="Ensembl"/>
</dbReference>
<dbReference type="GeneID" id="101023614"/>
<protein>
    <submittedName>
        <fullName evidence="2">C-X-C motif chemokine ligand 17</fullName>
    </submittedName>
</protein>
<feature type="signal peptide" evidence="1">
    <location>
        <begin position="1"/>
        <end position="22"/>
    </location>
</feature>
<dbReference type="STRING" id="9555.ENSPANP00000009951"/>
<reference evidence="2" key="2">
    <citation type="submission" date="2025-08" db="UniProtKB">
        <authorList>
            <consortium name="Ensembl"/>
        </authorList>
    </citation>
    <scope>IDENTIFICATION</scope>
</reference>
<dbReference type="GO" id="GO:0048246">
    <property type="term" value="P:macrophage chemotaxis"/>
    <property type="evidence" value="ECO:0007669"/>
    <property type="project" value="TreeGrafter"/>
</dbReference>
<dbReference type="InterPro" id="IPR029183">
    <property type="entry name" value="CXCL17"/>
</dbReference>
<evidence type="ECO:0000313" key="3">
    <source>
        <dbReference type="Proteomes" id="UP000028761"/>
    </source>
</evidence>
<dbReference type="Pfam" id="PF15211">
    <property type="entry name" value="CXCL17"/>
    <property type="match status" value="1"/>
</dbReference>
<dbReference type="KEGG" id="panu:101023614"/>
<feature type="chain" id="PRO_5001967449" evidence="1">
    <location>
        <begin position="23"/>
        <end position="119"/>
    </location>
</feature>
<dbReference type="GeneTree" id="ENSGT00390000002861"/>
<dbReference type="Ensembl" id="ENSPANT00000027265.3">
    <property type="protein sequence ID" value="ENSPANP00000009951.1"/>
    <property type="gene ID" value="ENSPANG00000011863.3"/>
</dbReference>
<keyword evidence="1" id="KW-0732">Signal</keyword>
<evidence type="ECO:0000256" key="1">
    <source>
        <dbReference type="SAM" id="SignalP"/>
    </source>
</evidence>
<name>A0A0A0MWN4_PAPAN</name>
<accession>A0A0A0MWN4</accession>